<dbReference type="OrthoDB" id="9776025at2"/>
<dbReference type="Pfam" id="PF07195">
    <property type="entry name" value="FliD_C"/>
    <property type="match status" value="1"/>
</dbReference>
<accession>A0A1R1B0B0</accession>
<dbReference type="GO" id="GO:0009421">
    <property type="term" value="C:bacterial-type flagellum filament cap"/>
    <property type="evidence" value="ECO:0007669"/>
    <property type="project" value="InterPro"/>
</dbReference>
<dbReference type="PANTHER" id="PTHR30288:SF0">
    <property type="entry name" value="FLAGELLAR HOOK-ASSOCIATED PROTEIN 2"/>
    <property type="match status" value="1"/>
</dbReference>
<evidence type="ECO:0000259" key="1">
    <source>
        <dbReference type="Pfam" id="PF07195"/>
    </source>
</evidence>
<evidence type="ECO:0000313" key="2">
    <source>
        <dbReference type="EMBL" id="OME91629.1"/>
    </source>
</evidence>
<dbReference type="Proteomes" id="UP000187074">
    <property type="component" value="Unassembled WGS sequence"/>
</dbReference>
<comment type="caution">
    <text evidence="2">The sequence shown here is derived from an EMBL/GenBank/DDBJ whole genome shotgun (WGS) entry which is preliminary data.</text>
</comment>
<name>A0A1R1B0B0_PAELA</name>
<evidence type="ECO:0000313" key="3">
    <source>
        <dbReference type="Proteomes" id="UP000187074"/>
    </source>
</evidence>
<dbReference type="GO" id="GO:0071973">
    <property type="term" value="P:bacterial-type flagellum-dependent cell motility"/>
    <property type="evidence" value="ECO:0007669"/>
    <property type="project" value="TreeGrafter"/>
</dbReference>
<dbReference type="RefSeq" id="WP_076324018.1">
    <property type="nucleotide sequence ID" value="NZ_MRTF01000006.1"/>
</dbReference>
<dbReference type="InterPro" id="IPR010809">
    <property type="entry name" value="FliD_C"/>
</dbReference>
<keyword evidence="2" id="KW-0966">Cell projection</keyword>
<sequence length="311" mass="34259">MPIRLSGIASGLDTDSMIKELMKAERIPVNKLLQKKQTMEWKVESYTSFNLKFSTLRESVSSLRFSGGWNKSDGNGNTVRLSTDEIIAKAKDFVSKYNDTISSISGALTEKVNRGFQPLTSEEKAALSETDIKNWETKAKSGILRNDDALKSALSALKGLTSAVVSGVDPEFDTLGEIGITTPKYIVGASSETNSKLILDENKLREAIEKNPEAVISLFSAQGTDPQGKGIFQRAYDAMNTAVASVTRKISGGNVTSMGLIYQMNKIDNKVEFKNEQLNKREDRYYQMFAAMEKAISQSNAQSSWLSQQFA</sequence>
<feature type="domain" description="Flagellar hook-associated protein 2 C-terminal" evidence="1">
    <location>
        <begin position="78"/>
        <end position="301"/>
    </location>
</feature>
<dbReference type="STRING" id="1401.BK123_19475"/>
<gene>
    <name evidence="2" type="ORF">BK123_19475</name>
</gene>
<dbReference type="EMBL" id="MRTF01000006">
    <property type="protein sequence ID" value="OME91629.1"/>
    <property type="molecule type" value="Genomic_DNA"/>
</dbReference>
<organism evidence="2 3">
    <name type="scientific">Paenibacillus lautus</name>
    <name type="common">Bacillus lautus</name>
    <dbReference type="NCBI Taxonomy" id="1401"/>
    <lineage>
        <taxon>Bacteria</taxon>
        <taxon>Bacillati</taxon>
        <taxon>Bacillota</taxon>
        <taxon>Bacilli</taxon>
        <taxon>Bacillales</taxon>
        <taxon>Paenibacillaceae</taxon>
        <taxon>Paenibacillus</taxon>
    </lineage>
</organism>
<dbReference type="AlphaFoldDB" id="A0A1R1B0B0"/>
<proteinExistence type="predicted"/>
<reference evidence="2 3" key="1">
    <citation type="submission" date="2016-11" db="EMBL/GenBank/DDBJ databases">
        <title>Paenibacillus species isolates.</title>
        <authorList>
            <person name="Beno S.M."/>
        </authorList>
    </citation>
    <scope>NUCLEOTIDE SEQUENCE [LARGE SCALE GENOMIC DNA]</scope>
    <source>
        <strain evidence="2 3">FSL F4-0100</strain>
    </source>
</reference>
<keyword evidence="2" id="KW-0969">Cilium</keyword>
<dbReference type="GO" id="GO:0007155">
    <property type="term" value="P:cell adhesion"/>
    <property type="evidence" value="ECO:0007669"/>
    <property type="project" value="InterPro"/>
</dbReference>
<keyword evidence="2" id="KW-0282">Flagellum</keyword>
<dbReference type="PANTHER" id="PTHR30288">
    <property type="entry name" value="FLAGELLAR CAP/ASSEMBLY PROTEIN FLID"/>
    <property type="match status" value="1"/>
</dbReference>
<dbReference type="GO" id="GO:0009424">
    <property type="term" value="C:bacterial-type flagellum hook"/>
    <property type="evidence" value="ECO:0007669"/>
    <property type="project" value="InterPro"/>
</dbReference>
<protein>
    <submittedName>
        <fullName evidence="2">Flagellar hook protein</fullName>
    </submittedName>
</protein>
<dbReference type="InterPro" id="IPR040026">
    <property type="entry name" value="FliD"/>
</dbReference>